<feature type="region of interest" description="Disordered" evidence="1">
    <location>
        <begin position="169"/>
        <end position="236"/>
    </location>
</feature>
<evidence type="ECO:0000313" key="3">
    <source>
        <dbReference type="EMBL" id="QHC56021.1"/>
    </source>
</evidence>
<dbReference type="AlphaFoldDB" id="A0AAE6RL41"/>
<dbReference type="KEGG" id="rte:GSU10_10520"/>
<name>A0AAE6RL41_9MICO</name>
<gene>
    <name evidence="3" type="ORF">GSU10_10520</name>
</gene>
<evidence type="ECO:0000256" key="2">
    <source>
        <dbReference type="SAM" id="SignalP"/>
    </source>
</evidence>
<organism evidence="3 4">
    <name type="scientific">Rathayibacter tanaceti</name>
    <dbReference type="NCBI Taxonomy" id="1671680"/>
    <lineage>
        <taxon>Bacteria</taxon>
        <taxon>Bacillati</taxon>
        <taxon>Actinomycetota</taxon>
        <taxon>Actinomycetes</taxon>
        <taxon>Micrococcales</taxon>
        <taxon>Microbacteriaceae</taxon>
        <taxon>Rathayibacter</taxon>
    </lineage>
</organism>
<protein>
    <recommendedName>
        <fullName evidence="5">Lipoprotein</fullName>
    </recommendedName>
</protein>
<feature type="compositionally biased region" description="Pro residues" evidence="1">
    <location>
        <begin position="191"/>
        <end position="201"/>
    </location>
</feature>
<dbReference type="PROSITE" id="PS51257">
    <property type="entry name" value="PROKAR_LIPOPROTEIN"/>
    <property type="match status" value="1"/>
</dbReference>
<keyword evidence="2" id="KW-0732">Signal</keyword>
<feature type="chain" id="PRO_5042199269" description="Lipoprotein" evidence="2">
    <location>
        <begin position="26"/>
        <end position="236"/>
    </location>
</feature>
<evidence type="ECO:0000313" key="4">
    <source>
        <dbReference type="Proteomes" id="UP000465031"/>
    </source>
</evidence>
<sequence>MSELRREWRLLRALSAMLAVLLLSACGGSAPVSPEENRSGVVEFVKESAAVVPGEGWSTNEGTPPADRCGLGWGRRGARFAYNYWARPGVDLEGDAQRVAEYWRSLGMSVRVTDSTPWPTVYGEGGPVQRASFATSSAWADRYSIGAVSWCEPGDWMALNRDFRRRAQEGEVQPGDEPRMSEEEQAWTPAPTAPPTAPPSAPAQEPRRPARANRRSRLPVRGRRAAPRRARPSRAS</sequence>
<feature type="compositionally biased region" description="Basic residues" evidence="1">
    <location>
        <begin position="209"/>
        <end position="236"/>
    </location>
</feature>
<evidence type="ECO:0008006" key="5">
    <source>
        <dbReference type="Google" id="ProtNLM"/>
    </source>
</evidence>
<evidence type="ECO:0000256" key="1">
    <source>
        <dbReference type="SAM" id="MobiDB-lite"/>
    </source>
</evidence>
<dbReference type="EMBL" id="CP047186">
    <property type="protein sequence ID" value="QHC56021.1"/>
    <property type="molecule type" value="Genomic_DNA"/>
</dbReference>
<dbReference type="Proteomes" id="UP000465031">
    <property type="component" value="Chromosome"/>
</dbReference>
<feature type="signal peptide" evidence="2">
    <location>
        <begin position="1"/>
        <end position="25"/>
    </location>
</feature>
<reference evidence="4" key="1">
    <citation type="submission" date="2019-12" db="EMBL/GenBank/DDBJ databases">
        <title>Complete and draft genome sequences of new strains and members of some known species of the genus Rathayibacter isolated from plants.</title>
        <authorList>
            <person name="Tarlachkov S.V."/>
            <person name="Starodumova I.P."/>
            <person name="Dorofeeva L.V."/>
            <person name="Prisyazhnaya N.V."/>
            <person name="Leyn S."/>
            <person name="Zlamal J."/>
            <person name="Elan M."/>
            <person name="Osterman A.L."/>
            <person name="Nadler S."/>
            <person name="Subbotin S.A."/>
            <person name="Evtushenko L.I."/>
        </authorList>
    </citation>
    <scope>NUCLEOTIDE SEQUENCE [LARGE SCALE GENOMIC DNA]</scope>
    <source>
        <strain evidence="4">VKM Ac-2761</strain>
    </source>
</reference>
<dbReference type="RefSeq" id="WP_132503998.1">
    <property type="nucleotide sequence ID" value="NZ_CP047186.1"/>
</dbReference>
<accession>A0AAE6RL41</accession>
<proteinExistence type="predicted"/>